<dbReference type="Proteomes" id="UP001501427">
    <property type="component" value="Unassembled WGS sequence"/>
</dbReference>
<keyword evidence="3" id="KW-1185">Reference proteome</keyword>
<comment type="caution">
    <text evidence="2">The sequence shown here is derived from an EMBL/GenBank/DDBJ whole genome shotgun (WGS) entry which is preliminary data.</text>
</comment>
<dbReference type="SUPFAM" id="SSF46785">
    <property type="entry name" value="Winged helix' DNA-binding domain"/>
    <property type="match status" value="1"/>
</dbReference>
<evidence type="ECO:0000259" key="1">
    <source>
        <dbReference type="PROSITE" id="PS50995"/>
    </source>
</evidence>
<dbReference type="InterPro" id="IPR036390">
    <property type="entry name" value="WH_DNA-bd_sf"/>
</dbReference>
<dbReference type="PANTHER" id="PTHR33164:SF99">
    <property type="entry name" value="MARR FAMILY REGULATORY PROTEIN"/>
    <property type="match status" value="1"/>
</dbReference>
<feature type="domain" description="HTH marR-type" evidence="1">
    <location>
        <begin position="1"/>
        <end position="157"/>
    </location>
</feature>
<dbReference type="InterPro" id="IPR036388">
    <property type="entry name" value="WH-like_DNA-bd_sf"/>
</dbReference>
<proteinExistence type="predicted"/>
<protein>
    <submittedName>
        <fullName evidence="2">MarR family transcriptional regulator</fullName>
    </submittedName>
</protein>
<organism evidence="2 3">
    <name type="scientific">Actinomadura livida</name>
    <dbReference type="NCBI Taxonomy" id="79909"/>
    <lineage>
        <taxon>Bacteria</taxon>
        <taxon>Bacillati</taxon>
        <taxon>Actinomycetota</taxon>
        <taxon>Actinomycetes</taxon>
        <taxon>Streptosporangiales</taxon>
        <taxon>Thermomonosporaceae</taxon>
        <taxon>Actinomadura</taxon>
    </lineage>
</organism>
<dbReference type="PANTHER" id="PTHR33164">
    <property type="entry name" value="TRANSCRIPTIONAL REGULATOR, MARR FAMILY"/>
    <property type="match status" value="1"/>
</dbReference>
<dbReference type="SMART" id="SM00347">
    <property type="entry name" value="HTH_MARR"/>
    <property type="match status" value="1"/>
</dbReference>
<sequence>MFNLCRILTGMSEPRWLDAAQQRDWRAYVDGSVRLTEVMDRDLKAKHGLSVSEYEILVRLSEAPERRLRMAELAENASQSRSRLSHTCSRLESKGLVQRDNCPNDKRGVFAVLTDEGYAALERAARDHVETVRTFFIDVIQPEDLEAIGRAFSLVLKRVGPST</sequence>
<dbReference type="InterPro" id="IPR039422">
    <property type="entry name" value="MarR/SlyA-like"/>
</dbReference>
<dbReference type="PROSITE" id="PS50995">
    <property type="entry name" value="HTH_MARR_2"/>
    <property type="match status" value="1"/>
</dbReference>
<dbReference type="Gene3D" id="1.10.10.10">
    <property type="entry name" value="Winged helix-like DNA-binding domain superfamily/Winged helix DNA-binding domain"/>
    <property type="match status" value="1"/>
</dbReference>
<gene>
    <name evidence="2" type="ORF">GCM10009546_00580</name>
</gene>
<dbReference type="InterPro" id="IPR000835">
    <property type="entry name" value="HTH_MarR-typ"/>
</dbReference>
<name>A0ABP3NE44_9ACTN</name>
<accession>A0ABP3NE44</accession>
<evidence type="ECO:0000313" key="3">
    <source>
        <dbReference type="Proteomes" id="UP001501427"/>
    </source>
</evidence>
<dbReference type="Pfam" id="PF01047">
    <property type="entry name" value="MarR"/>
    <property type="match status" value="1"/>
</dbReference>
<evidence type="ECO:0000313" key="2">
    <source>
        <dbReference type="EMBL" id="GAA0542400.1"/>
    </source>
</evidence>
<dbReference type="PRINTS" id="PR00598">
    <property type="entry name" value="HTHMARR"/>
</dbReference>
<dbReference type="EMBL" id="BAAAHD010000001">
    <property type="protein sequence ID" value="GAA0542400.1"/>
    <property type="molecule type" value="Genomic_DNA"/>
</dbReference>
<reference evidence="3" key="1">
    <citation type="journal article" date="2019" name="Int. J. Syst. Evol. Microbiol.">
        <title>The Global Catalogue of Microorganisms (GCM) 10K type strain sequencing project: providing services to taxonomists for standard genome sequencing and annotation.</title>
        <authorList>
            <consortium name="The Broad Institute Genomics Platform"/>
            <consortium name="The Broad Institute Genome Sequencing Center for Infectious Disease"/>
            <person name="Wu L."/>
            <person name="Ma J."/>
        </authorList>
    </citation>
    <scope>NUCLEOTIDE SEQUENCE [LARGE SCALE GENOMIC DNA]</scope>
    <source>
        <strain evidence="3">JCM 10667</strain>
    </source>
</reference>